<evidence type="ECO:0000313" key="6">
    <source>
        <dbReference type="EMBL" id="MFC3809332.1"/>
    </source>
</evidence>
<evidence type="ECO:0000256" key="2">
    <source>
        <dbReference type="ARBA" id="ARBA00022723"/>
    </source>
</evidence>
<evidence type="ECO:0000313" key="7">
    <source>
        <dbReference type="Proteomes" id="UP001595616"/>
    </source>
</evidence>
<dbReference type="PANTHER" id="PTHR35008:SF4">
    <property type="entry name" value="BLL4482 PROTEIN"/>
    <property type="match status" value="1"/>
</dbReference>
<dbReference type="PROSITE" id="PS51007">
    <property type="entry name" value="CYTC"/>
    <property type="match status" value="1"/>
</dbReference>
<dbReference type="Proteomes" id="UP001595616">
    <property type="component" value="Unassembled WGS sequence"/>
</dbReference>
<keyword evidence="2 4" id="KW-0479">Metal-binding</keyword>
<dbReference type="SUPFAM" id="SSF46626">
    <property type="entry name" value="Cytochrome c"/>
    <property type="match status" value="1"/>
</dbReference>
<name>A0ABV7YTH0_9BACT</name>
<keyword evidence="3 4" id="KW-0408">Iron</keyword>
<dbReference type="PANTHER" id="PTHR35008">
    <property type="entry name" value="BLL4482 PROTEIN-RELATED"/>
    <property type="match status" value="1"/>
</dbReference>
<evidence type="ECO:0000259" key="5">
    <source>
        <dbReference type="PROSITE" id="PS51007"/>
    </source>
</evidence>
<evidence type="ECO:0000256" key="1">
    <source>
        <dbReference type="ARBA" id="ARBA00022617"/>
    </source>
</evidence>
<sequence length="198" mass="21841">MKTNNFTLPAFMAVAMAVSLGSCSLDEKKATEKQVLVVGQTENDVKRGEYLVAIMGCHDCHSPKQMGAKGPEIIPELMLSGYPAERPIVKFNNPLQKEGFSMFYPDLTGANGPWGVSFAANITPDATGIGTWTKEQFKNALTKGKYKGLDTERMLLPPMPWFNYAFLKDEDSDAIFAYLKSIKPVKNVVPDPITPDKM</sequence>
<comment type="caution">
    <text evidence="6">The sequence shown here is derived from an EMBL/GenBank/DDBJ whole genome shotgun (WGS) entry which is preliminary data.</text>
</comment>
<keyword evidence="7" id="KW-1185">Reference proteome</keyword>
<dbReference type="PROSITE" id="PS51257">
    <property type="entry name" value="PROKAR_LIPOPROTEIN"/>
    <property type="match status" value="1"/>
</dbReference>
<proteinExistence type="predicted"/>
<evidence type="ECO:0000256" key="3">
    <source>
        <dbReference type="ARBA" id="ARBA00023004"/>
    </source>
</evidence>
<protein>
    <submittedName>
        <fullName evidence="6">C-type cytochrome</fullName>
    </submittedName>
</protein>
<reference evidence="7" key="1">
    <citation type="journal article" date="2019" name="Int. J. Syst. Evol. Microbiol.">
        <title>The Global Catalogue of Microorganisms (GCM) 10K type strain sequencing project: providing services to taxonomists for standard genome sequencing and annotation.</title>
        <authorList>
            <consortium name="The Broad Institute Genomics Platform"/>
            <consortium name="The Broad Institute Genome Sequencing Center for Infectious Disease"/>
            <person name="Wu L."/>
            <person name="Ma J."/>
        </authorList>
    </citation>
    <scope>NUCLEOTIDE SEQUENCE [LARGE SCALE GENOMIC DNA]</scope>
    <source>
        <strain evidence="7">CECT 7956</strain>
    </source>
</reference>
<dbReference type="RefSeq" id="WP_379834237.1">
    <property type="nucleotide sequence ID" value="NZ_JBHRYQ010000001.1"/>
</dbReference>
<dbReference type="Gene3D" id="1.10.760.10">
    <property type="entry name" value="Cytochrome c-like domain"/>
    <property type="match status" value="1"/>
</dbReference>
<dbReference type="EMBL" id="JBHRYQ010000001">
    <property type="protein sequence ID" value="MFC3809332.1"/>
    <property type="molecule type" value="Genomic_DNA"/>
</dbReference>
<organism evidence="6 7">
    <name type="scientific">Lacihabitans lacunae</name>
    <dbReference type="NCBI Taxonomy" id="1028214"/>
    <lineage>
        <taxon>Bacteria</taxon>
        <taxon>Pseudomonadati</taxon>
        <taxon>Bacteroidota</taxon>
        <taxon>Cytophagia</taxon>
        <taxon>Cytophagales</taxon>
        <taxon>Leadbetterellaceae</taxon>
        <taxon>Lacihabitans</taxon>
    </lineage>
</organism>
<dbReference type="InterPro" id="IPR009056">
    <property type="entry name" value="Cyt_c-like_dom"/>
</dbReference>
<keyword evidence="1 4" id="KW-0349">Heme</keyword>
<gene>
    <name evidence="6" type="ORF">ACFOOI_01580</name>
</gene>
<feature type="domain" description="Cytochrome c" evidence="5">
    <location>
        <begin position="43"/>
        <end position="183"/>
    </location>
</feature>
<dbReference type="InterPro" id="IPR051459">
    <property type="entry name" value="Cytochrome_c-type_DH"/>
</dbReference>
<dbReference type="Pfam" id="PF00034">
    <property type="entry name" value="Cytochrom_C"/>
    <property type="match status" value="1"/>
</dbReference>
<dbReference type="InterPro" id="IPR036909">
    <property type="entry name" value="Cyt_c-like_dom_sf"/>
</dbReference>
<evidence type="ECO:0000256" key="4">
    <source>
        <dbReference type="PROSITE-ProRule" id="PRU00433"/>
    </source>
</evidence>
<accession>A0ABV7YTH0</accession>